<dbReference type="InterPro" id="IPR035919">
    <property type="entry name" value="EAL_sf"/>
</dbReference>
<feature type="domain" description="GGDEF" evidence="3">
    <location>
        <begin position="297"/>
        <end position="429"/>
    </location>
</feature>
<feature type="domain" description="EAL" evidence="2">
    <location>
        <begin position="438"/>
        <end position="694"/>
    </location>
</feature>
<dbReference type="Pfam" id="PF03707">
    <property type="entry name" value="MHYT"/>
    <property type="match status" value="3"/>
</dbReference>
<dbReference type="EMBL" id="JBBUTH010000001">
    <property type="protein sequence ID" value="MEK8049224.1"/>
    <property type="molecule type" value="Genomic_DNA"/>
</dbReference>
<feature type="transmembrane region" description="Helical" evidence="1">
    <location>
        <begin position="42"/>
        <end position="64"/>
    </location>
</feature>
<dbReference type="PANTHER" id="PTHR44757:SF2">
    <property type="entry name" value="BIOFILM ARCHITECTURE MAINTENANCE PROTEIN MBAA"/>
    <property type="match status" value="1"/>
</dbReference>
<feature type="transmembrane region" description="Helical" evidence="1">
    <location>
        <begin position="84"/>
        <end position="102"/>
    </location>
</feature>
<keyword evidence="1" id="KW-0812">Transmembrane</keyword>
<dbReference type="RefSeq" id="WP_341408895.1">
    <property type="nucleotide sequence ID" value="NZ_JBBUTH010000001.1"/>
</dbReference>
<dbReference type="PROSITE" id="PS50883">
    <property type="entry name" value="EAL"/>
    <property type="match status" value="1"/>
</dbReference>
<reference evidence="5 6" key="1">
    <citation type="submission" date="2024-04" db="EMBL/GenBank/DDBJ databases">
        <title>Novel species of the genus Ideonella isolated from streams.</title>
        <authorList>
            <person name="Lu H."/>
        </authorList>
    </citation>
    <scope>NUCLEOTIDE SEQUENCE [LARGE SCALE GENOMIC DNA]</scope>
    <source>
        <strain evidence="5 6">DXS22W</strain>
    </source>
</reference>
<feature type="transmembrane region" description="Helical" evidence="1">
    <location>
        <begin position="109"/>
        <end position="129"/>
    </location>
</feature>
<keyword evidence="1" id="KW-1133">Transmembrane helix</keyword>
<feature type="transmembrane region" description="Helical" evidence="1">
    <location>
        <begin position="12"/>
        <end position="30"/>
    </location>
</feature>
<comment type="caution">
    <text evidence="5">The sequence shown here is derived from an EMBL/GenBank/DDBJ whole genome shotgun (WGS) entry which is preliminary data.</text>
</comment>
<dbReference type="CDD" id="cd01949">
    <property type="entry name" value="GGDEF"/>
    <property type="match status" value="1"/>
</dbReference>
<keyword evidence="6" id="KW-1185">Reference proteome</keyword>
<feature type="transmembrane region" description="Helical" evidence="1">
    <location>
        <begin position="177"/>
        <end position="200"/>
    </location>
</feature>
<dbReference type="PANTHER" id="PTHR44757">
    <property type="entry name" value="DIGUANYLATE CYCLASE DGCP"/>
    <property type="match status" value="1"/>
</dbReference>
<gene>
    <name evidence="5" type="ORF">AACH10_03135</name>
</gene>
<name>A0ABU9CBI1_9BURK</name>
<protein>
    <submittedName>
        <fullName evidence="5">EAL domain-containing protein</fullName>
    </submittedName>
</protein>
<dbReference type="PROSITE" id="PS50924">
    <property type="entry name" value="MHYT"/>
    <property type="match status" value="1"/>
</dbReference>
<evidence type="ECO:0000313" key="5">
    <source>
        <dbReference type="EMBL" id="MEK8049224.1"/>
    </source>
</evidence>
<dbReference type="Pfam" id="PF00563">
    <property type="entry name" value="EAL"/>
    <property type="match status" value="1"/>
</dbReference>
<evidence type="ECO:0000259" key="3">
    <source>
        <dbReference type="PROSITE" id="PS50887"/>
    </source>
</evidence>
<dbReference type="InterPro" id="IPR000160">
    <property type="entry name" value="GGDEF_dom"/>
</dbReference>
<feature type="domain" description="MHYT" evidence="4">
    <location>
        <begin position="10"/>
        <end position="204"/>
    </location>
</feature>
<keyword evidence="1" id="KW-0472">Membrane</keyword>
<dbReference type="SMART" id="SM00052">
    <property type="entry name" value="EAL"/>
    <property type="match status" value="1"/>
</dbReference>
<evidence type="ECO:0000259" key="2">
    <source>
        <dbReference type="PROSITE" id="PS50883"/>
    </source>
</evidence>
<dbReference type="InterPro" id="IPR001633">
    <property type="entry name" value="EAL_dom"/>
</dbReference>
<feature type="transmembrane region" description="Helical" evidence="1">
    <location>
        <begin position="141"/>
        <end position="165"/>
    </location>
</feature>
<dbReference type="SUPFAM" id="SSF55073">
    <property type="entry name" value="Nucleotide cyclase"/>
    <property type="match status" value="1"/>
</dbReference>
<accession>A0ABU9CBI1</accession>
<dbReference type="Proteomes" id="UP001365405">
    <property type="component" value="Unassembled WGS sequence"/>
</dbReference>
<dbReference type="NCBIfam" id="TIGR00254">
    <property type="entry name" value="GGDEF"/>
    <property type="match status" value="1"/>
</dbReference>
<dbReference type="InterPro" id="IPR043128">
    <property type="entry name" value="Rev_trsase/Diguanyl_cyclase"/>
</dbReference>
<evidence type="ECO:0000256" key="1">
    <source>
        <dbReference type="PROSITE-ProRule" id="PRU00244"/>
    </source>
</evidence>
<sequence length="721" mass="77256">MPDALMPTAHDPRIVALSFLIALAASYVALDLARRVRSPDRLLALGWGLGGSLALGTGIWAMHFLGLLAFEVPVALGFAPLPTALSWLVAVGVSMVAMLAAAHPAFGRAGLALASLLVGAGISAMHYIGMTALQFAPGIQFHGPTVAAGIGVALAAAGVALTLFTHIDRLGRQHRRLGQLAAAVVLALGICGMHYTAMAAAAIPAGAVCLTAGQLRGDGMALLVALSAMLLLGLTFFASLLEERMQARAAVLADSLRAKSDELQRALLHDPITDLPNRLLFDDRLAQVARRCDREHHSAALLVVDLDGFKDLNDQYGQTAGDDLLRQVALRLRTLARQHDTLARLGGDEFVLLLDEVPDATAARGVSLRVQEALQQPFQVHGQQAHLSAAIGIALYPADASVDKLLSCADTAMVEAKRQGGGRALFFAPDMESETRDLAALRLDLRRAIEQHGRGELSLHYQPKVRASDGHVTGVEALLRWHHPERGPISPLVFIELAERFGLIEALGDWVIDEACLQMAHWRTQGLALRVAVNLSMHQLRRPGLVAHVQQALRRHGLPPEQLMFEITESAAMTHIDTTLRVFAELARLGTELSIDDFGTGYSSLSYLRRLPASQLKIDRSFVKDLDSSADARAIVEAVVRLAHALGLAVVAEGVETEAQREQLRALQCDELQGFLYSRPVPPDTLSAWAIEGGGPALLRFDPPSARPVPGLRTPEVAAPA</sequence>
<dbReference type="InterPro" id="IPR052155">
    <property type="entry name" value="Biofilm_reg_signaling"/>
</dbReference>
<dbReference type="SMART" id="SM00267">
    <property type="entry name" value="GGDEF"/>
    <property type="match status" value="1"/>
</dbReference>
<dbReference type="InterPro" id="IPR005330">
    <property type="entry name" value="MHYT_dom"/>
</dbReference>
<proteinExistence type="predicted"/>
<evidence type="ECO:0000313" key="6">
    <source>
        <dbReference type="Proteomes" id="UP001365405"/>
    </source>
</evidence>
<evidence type="ECO:0000259" key="4">
    <source>
        <dbReference type="PROSITE" id="PS50924"/>
    </source>
</evidence>
<dbReference type="SUPFAM" id="SSF141868">
    <property type="entry name" value="EAL domain-like"/>
    <property type="match status" value="1"/>
</dbReference>
<dbReference type="InterPro" id="IPR029787">
    <property type="entry name" value="Nucleotide_cyclase"/>
</dbReference>
<dbReference type="Pfam" id="PF00990">
    <property type="entry name" value="GGDEF"/>
    <property type="match status" value="1"/>
</dbReference>
<dbReference type="CDD" id="cd01948">
    <property type="entry name" value="EAL"/>
    <property type="match status" value="1"/>
</dbReference>
<dbReference type="Gene3D" id="3.20.20.450">
    <property type="entry name" value="EAL domain"/>
    <property type="match status" value="1"/>
</dbReference>
<dbReference type="PROSITE" id="PS50887">
    <property type="entry name" value="GGDEF"/>
    <property type="match status" value="1"/>
</dbReference>
<organism evidence="5 6">
    <name type="scientific">Pseudaquabacterium inlustre</name>
    <dbReference type="NCBI Taxonomy" id="2984192"/>
    <lineage>
        <taxon>Bacteria</taxon>
        <taxon>Pseudomonadati</taxon>
        <taxon>Pseudomonadota</taxon>
        <taxon>Betaproteobacteria</taxon>
        <taxon>Burkholderiales</taxon>
        <taxon>Sphaerotilaceae</taxon>
        <taxon>Pseudaquabacterium</taxon>
    </lineage>
</organism>
<dbReference type="Gene3D" id="3.30.70.270">
    <property type="match status" value="1"/>
</dbReference>
<feature type="transmembrane region" description="Helical" evidence="1">
    <location>
        <begin position="220"/>
        <end position="241"/>
    </location>
</feature>